<sequence length="71" mass="8225">MPVVTDPWIKSRGFAEFLCDRPETLLLIAAIKIALVRFPLRISNPEFPTSRMFLDDGVMGDKETKWTRETR</sequence>
<protein>
    <submittedName>
        <fullName evidence="1">Uncharacterized protein</fullName>
    </submittedName>
</protein>
<proteinExistence type="predicted"/>
<dbReference type="Proteomes" id="UP000076925">
    <property type="component" value="Unassembled WGS sequence"/>
</dbReference>
<comment type="caution">
    <text evidence="1">The sequence shown here is derived from an EMBL/GenBank/DDBJ whole genome shotgun (WGS) entry which is preliminary data.</text>
</comment>
<organism evidence="1 2">
    <name type="scientific">Scytonema hofmannii PCC 7110</name>
    <dbReference type="NCBI Taxonomy" id="128403"/>
    <lineage>
        <taxon>Bacteria</taxon>
        <taxon>Bacillati</taxon>
        <taxon>Cyanobacteriota</taxon>
        <taxon>Cyanophyceae</taxon>
        <taxon>Nostocales</taxon>
        <taxon>Scytonemataceae</taxon>
        <taxon>Scytonema</taxon>
    </lineage>
</organism>
<evidence type="ECO:0000313" key="2">
    <source>
        <dbReference type="Proteomes" id="UP000076925"/>
    </source>
</evidence>
<dbReference type="AlphaFoldDB" id="A0A139X1J3"/>
<keyword evidence="2" id="KW-1185">Reference proteome</keyword>
<gene>
    <name evidence="1" type="ORF">WA1_35525</name>
</gene>
<evidence type="ECO:0000313" key="1">
    <source>
        <dbReference type="EMBL" id="KYC38502.1"/>
    </source>
</evidence>
<dbReference type="EMBL" id="ANNX02000040">
    <property type="protein sequence ID" value="KYC38502.1"/>
    <property type="molecule type" value="Genomic_DNA"/>
</dbReference>
<dbReference type="STRING" id="128403.WA1_35525"/>
<reference evidence="1 2" key="1">
    <citation type="journal article" date="2013" name="Genome Biol. Evol.">
        <title>Genomes of Stigonematalean cyanobacteria (subsection V) and the evolution of oxygenic photosynthesis from prokaryotes to plastids.</title>
        <authorList>
            <person name="Dagan T."/>
            <person name="Roettger M."/>
            <person name="Stucken K."/>
            <person name="Landan G."/>
            <person name="Koch R."/>
            <person name="Major P."/>
            <person name="Gould S.B."/>
            <person name="Goremykin V.V."/>
            <person name="Rippka R."/>
            <person name="Tandeau de Marsac N."/>
            <person name="Gugger M."/>
            <person name="Lockhart P.J."/>
            <person name="Allen J.F."/>
            <person name="Brune I."/>
            <person name="Maus I."/>
            <person name="Puhler A."/>
            <person name="Martin W.F."/>
        </authorList>
    </citation>
    <scope>NUCLEOTIDE SEQUENCE [LARGE SCALE GENOMIC DNA]</scope>
    <source>
        <strain evidence="1 2">PCC 7110</strain>
    </source>
</reference>
<accession>A0A139X1J3</accession>
<name>A0A139X1J3_9CYAN</name>